<keyword evidence="4 6" id="KW-1133">Transmembrane helix</keyword>
<dbReference type="NCBIfam" id="TIGR03718">
    <property type="entry name" value="R_switched_Alx"/>
    <property type="match status" value="1"/>
</dbReference>
<evidence type="ECO:0000256" key="3">
    <source>
        <dbReference type="ARBA" id="ARBA00022692"/>
    </source>
</evidence>
<feature type="transmembrane region" description="Helical" evidence="6">
    <location>
        <begin position="270"/>
        <end position="289"/>
    </location>
</feature>
<feature type="transmembrane region" description="Helical" evidence="6">
    <location>
        <begin position="12"/>
        <end position="32"/>
    </location>
</feature>
<dbReference type="AlphaFoldDB" id="A0A080M7U0"/>
<dbReference type="InterPro" id="IPR022369">
    <property type="entry name" value="Integral_membrane_TerC_rswitch"/>
</dbReference>
<evidence type="ECO:0000313" key="7">
    <source>
        <dbReference type="EMBL" id="KFB77318.1"/>
    </source>
</evidence>
<reference evidence="7" key="1">
    <citation type="submission" date="2014-02" db="EMBL/GenBank/DDBJ databases">
        <title>Expanding our view of genomic diversity in Candidatus Accumulibacter clades.</title>
        <authorList>
            <person name="Skennerton C.T."/>
            <person name="Barr J.J."/>
            <person name="Slater F.R."/>
            <person name="Bond P.L."/>
            <person name="Tyson G.W."/>
        </authorList>
    </citation>
    <scope>NUCLEOTIDE SEQUENCE [LARGE SCALE GENOMIC DNA]</scope>
</reference>
<dbReference type="PANTHER" id="PTHR30238:SF0">
    <property type="entry name" value="THYLAKOID MEMBRANE PROTEIN TERC, CHLOROPLASTIC"/>
    <property type="match status" value="1"/>
</dbReference>
<feature type="transmembrane region" description="Helical" evidence="6">
    <location>
        <begin position="295"/>
        <end position="314"/>
    </location>
</feature>
<feature type="transmembrane region" description="Helical" evidence="6">
    <location>
        <begin position="44"/>
        <end position="66"/>
    </location>
</feature>
<keyword evidence="8" id="KW-1185">Reference proteome</keyword>
<comment type="similarity">
    <text evidence="2">Belongs to the TerC family.</text>
</comment>
<feature type="transmembrane region" description="Helical" evidence="6">
    <location>
        <begin position="117"/>
        <end position="139"/>
    </location>
</feature>
<dbReference type="PANTHER" id="PTHR30238">
    <property type="entry name" value="MEMBRANE BOUND PREDICTED REDOX MODULATOR"/>
    <property type="match status" value="1"/>
</dbReference>
<feature type="transmembrane region" description="Helical" evidence="6">
    <location>
        <begin position="145"/>
        <end position="165"/>
    </location>
</feature>
<evidence type="ECO:0000256" key="6">
    <source>
        <dbReference type="SAM" id="Phobius"/>
    </source>
</evidence>
<dbReference type="GO" id="GO:0016020">
    <property type="term" value="C:membrane"/>
    <property type="evidence" value="ECO:0007669"/>
    <property type="project" value="UniProtKB-SubCell"/>
</dbReference>
<gene>
    <name evidence="7" type="primary">alx</name>
    <name evidence="7" type="ORF">AW06_001554</name>
</gene>
<sequence length="328" mass="36515">MSAVETFATGPMWVGFIVFVLAMLALDLFVLGGRQAHRVPVREALAWVLVWATLAMVFSGLMWWYLDGALGREIANRKTLEFLAGYLIEQSLSVDNMFVFVMIFSYFAVPPELQRRVLLYGVLGAIVMRATMILAGVWLVSQFSWLLYVFGAFLVVTGIKMLIFADHQSDLEKNPLLRWLRGHLRIASSFHGERFFVRQNGILWATPMFLVLVLIEASDVVFAVDSIPAIFAVTTDPFIVFTSNIFAIMGLRALYFLLADMADRFHLLKYGLAIVLVFVGGKMLAAPWFHLPIQWSLGIVAGVILVSVAASLALTQARVNATSAGDRV</sequence>
<proteinExistence type="inferred from homology"/>
<dbReference type="Proteomes" id="UP000021315">
    <property type="component" value="Unassembled WGS sequence"/>
</dbReference>
<dbReference type="InterPro" id="IPR005496">
    <property type="entry name" value="Integral_membrane_TerC"/>
</dbReference>
<feature type="transmembrane region" description="Helical" evidence="6">
    <location>
        <begin position="238"/>
        <end position="258"/>
    </location>
</feature>
<keyword evidence="3 6" id="KW-0812">Transmembrane</keyword>
<evidence type="ECO:0000256" key="4">
    <source>
        <dbReference type="ARBA" id="ARBA00022989"/>
    </source>
</evidence>
<evidence type="ECO:0000256" key="2">
    <source>
        <dbReference type="ARBA" id="ARBA00007511"/>
    </source>
</evidence>
<comment type="subcellular location">
    <subcellularLocation>
        <location evidence="1">Membrane</location>
        <topology evidence="1">Multi-pass membrane protein</topology>
    </subcellularLocation>
</comment>
<accession>A0A080M7U0</accession>
<dbReference type="EMBL" id="JDST02000030">
    <property type="protein sequence ID" value="KFB77318.1"/>
    <property type="molecule type" value="Genomic_DNA"/>
</dbReference>
<evidence type="ECO:0000313" key="8">
    <source>
        <dbReference type="Proteomes" id="UP000021315"/>
    </source>
</evidence>
<organism evidence="7 8">
    <name type="scientific">Candidatus Accumulibacter cognatus</name>
    <dbReference type="NCBI Taxonomy" id="2954383"/>
    <lineage>
        <taxon>Bacteria</taxon>
        <taxon>Pseudomonadati</taxon>
        <taxon>Pseudomonadota</taxon>
        <taxon>Betaproteobacteria</taxon>
        <taxon>Candidatus Accumulibacter</taxon>
    </lineage>
</organism>
<feature type="transmembrane region" description="Helical" evidence="6">
    <location>
        <begin position="86"/>
        <end position="108"/>
    </location>
</feature>
<protein>
    <submittedName>
        <fullName evidence="7">Inner membrane protein alx</fullName>
    </submittedName>
</protein>
<dbReference type="Pfam" id="PF03741">
    <property type="entry name" value="TerC"/>
    <property type="match status" value="1"/>
</dbReference>
<evidence type="ECO:0000256" key="5">
    <source>
        <dbReference type="ARBA" id="ARBA00023136"/>
    </source>
</evidence>
<dbReference type="STRING" id="1453999.AW06_001554"/>
<name>A0A080M7U0_9PROT</name>
<comment type="caution">
    <text evidence="7">The sequence shown here is derived from an EMBL/GenBank/DDBJ whole genome shotgun (WGS) entry which is preliminary data.</text>
</comment>
<keyword evidence="5 6" id="KW-0472">Membrane</keyword>
<feature type="transmembrane region" description="Helical" evidence="6">
    <location>
        <begin position="201"/>
        <end position="218"/>
    </location>
</feature>
<evidence type="ECO:0000256" key="1">
    <source>
        <dbReference type="ARBA" id="ARBA00004141"/>
    </source>
</evidence>